<comment type="caution">
    <text evidence="3">The sequence shown here is derived from an EMBL/GenBank/DDBJ whole genome shotgun (WGS) entry which is preliminary data.</text>
</comment>
<dbReference type="EMBL" id="JACXVP010000004">
    <property type="protein sequence ID" value="KAG5611157.1"/>
    <property type="molecule type" value="Genomic_DNA"/>
</dbReference>
<organism evidence="3 4">
    <name type="scientific">Solanum commersonii</name>
    <name type="common">Commerson's wild potato</name>
    <name type="synonym">Commerson's nightshade</name>
    <dbReference type="NCBI Taxonomy" id="4109"/>
    <lineage>
        <taxon>Eukaryota</taxon>
        <taxon>Viridiplantae</taxon>
        <taxon>Streptophyta</taxon>
        <taxon>Embryophyta</taxon>
        <taxon>Tracheophyta</taxon>
        <taxon>Spermatophyta</taxon>
        <taxon>Magnoliopsida</taxon>
        <taxon>eudicotyledons</taxon>
        <taxon>Gunneridae</taxon>
        <taxon>Pentapetalae</taxon>
        <taxon>asterids</taxon>
        <taxon>lamiids</taxon>
        <taxon>Solanales</taxon>
        <taxon>Solanaceae</taxon>
        <taxon>Solanoideae</taxon>
        <taxon>Solaneae</taxon>
        <taxon>Solanum</taxon>
    </lineage>
</organism>
<proteinExistence type="predicted"/>
<feature type="coiled-coil region" evidence="1">
    <location>
        <begin position="105"/>
        <end position="132"/>
    </location>
</feature>
<feature type="region of interest" description="Disordered" evidence="2">
    <location>
        <begin position="1"/>
        <end position="24"/>
    </location>
</feature>
<evidence type="ECO:0000313" key="3">
    <source>
        <dbReference type="EMBL" id="KAG5611157.1"/>
    </source>
</evidence>
<evidence type="ECO:0000256" key="2">
    <source>
        <dbReference type="SAM" id="MobiDB-lite"/>
    </source>
</evidence>
<keyword evidence="4" id="KW-1185">Reference proteome</keyword>
<sequence>MMRSRNRMTSQASDVDRRGKGIKTTNGGYRHLELLRSAFEYPMMSNPLFIPSAPTNIIPQPTMMPNNDPSSKVPHDHGFALEEAIKIPSSYPHIHQYSSPIEVEKMVKNEEHEELAKKMKSLEQSIRDITRD</sequence>
<name>A0A9J5ZFF7_SOLCO</name>
<evidence type="ECO:0000313" key="4">
    <source>
        <dbReference type="Proteomes" id="UP000824120"/>
    </source>
</evidence>
<evidence type="ECO:0000256" key="1">
    <source>
        <dbReference type="SAM" id="Coils"/>
    </source>
</evidence>
<dbReference type="AlphaFoldDB" id="A0A9J5ZFF7"/>
<gene>
    <name evidence="3" type="ORF">H5410_022438</name>
</gene>
<dbReference type="Proteomes" id="UP000824120">
    <property type="component" value="Chromosome 4"/>
</dbReference>
<dbReference type="OrthoDB" id="1299945at2759"/>
<keyword evidence="1" id="KW-0175">Coiled coil</keyword>
<accession>A0A9J5ZFF7</accession>
<protein>
    <submittedName>
        <fullName evidence="3">Uncharacterized protein</fullName>
    </submittedName>
</protein>
<reference evidence="3 4" key="1">
    <citation type="submission" date="2020-09" db="EMBL/GenBank/DDBJ databases">
        <title>De no assembly of potato wild relative species, Solanum commersonii.</title>
        <authorList>
            <person name="Cho K."/>
        </authorList>
    </citation>
    <scope>NUCLEOTIDE SEQUENCE [LARGE SCALE GENOMIC DNA]</scope>
    <source>
        <strain evidence="3">LZ3.2</strain>
        <tissue evidence="3">Leaf</tissue>
    </source>
</reference>